<feature type="compositionally biased region" description="Basic and acidic residues" evidence="1">
    <location>
        <begin position="267"/>
        <end position="290"/>
    </location>
</feature>
<dbReference type="Proteomes" id="UP000178912">
    <property type="component" value="Unassembled WGS sequence"/>
</dbReference>
<sequence length="347" mass="37590">MAEYEINFDGEYDPIWETLPAGFAFRFTAKGELQYFDAEAGTPWPARAEDKQQDEDGVTPHGDPGWNTQSIANIASNLPSDIDIEVESASSVGLIPALQTECKLNGQVDQQEKAASDDIPDIAIPDIADADCIEEEEEPSSIQAGTHERRNKGHPSVSSSLAPPIAYIPSPPAPRSSAPPSSTIAISETLASSRPTPQTENARPAASKIIKPIYTRIGSSGKTETLCNGCSSKDNWYESIKRHVDAVHLKIKNHSCSFCSKAFAERNKKDNHEKRCPQNPDKLKKGDKGNQKKKGGIKRKGKTMIDSEDEEIKEEPCKKMMSTRTTMIVSIGEGEGGLPGGLRGIGG</sequence>
<name>A0A1E1L962_9HELO</name>
<feature type="region of interest" description="Disordered" evidence="1">
    <location>
        <begin position="267"/>
        <end position="314"/>
    </location>
</feature>
<evidence type="ECO:0008006" key="4">
    <source>
        <dbReference type="Google" id="ProtNLM"/>
    </source>
</evidence>
<accession>A0A1E1L962</accession>
<feature type="region of interest" description="Disordered" evidence="1">
    <location>
        <begin position="135"/>
        <end position="183"/>
    </location>
</feature>
<feature type="region of interest" description="Disordered" evidence="1">
    <location>
        <begin position="48"/>
        <end position="67"/>
    </location>
</feature>
<evidence type="ECO:0000313" key="3">
    <source>
        <dbReference type="Proteomes" id="UP000178912"/>
    </source>
</evidence>
<dbReference type="AlphaFoldDB" id="A0A1E1L962"/>
<reference evidence="3" key="1">
    <citation type="submission" date="2016-03" db="EMBL/GenBank/DDBJ databases">
        <authorList>
            <person name="Guldener U."/>
        </authorList>
    </citation>
    <scope>NUCLEOTIDE SEQUENCE [LARGE SCALE GENOMIC DNA]</scope>
    <source>
        <strain evidence="3">04CH-RAC-A.6.1</strain>
    </source>
</reference>
<gene>
    <name evidence="2" type="ORF">RAG0_12675</name>
</gene>
<feature type="compositionally biased region" description="Basic residues" evidence="1">
    <location>
        <begin position="291"/>
        <end position="302"/>
    </location>
</feature>
<evidence type="ECO:0000256" key="1">
    <source>
        <dbReference type="SAM" id="MobiDB-lite"/>
    </source>
</evidence>
<organism evidence="2 3">
    <name type="scientific">Rhynchosporium agropyri</name>
    <dbReference type="NCBI Taxonomy" id="914238"/>
    <lineage>
        <taxon>Eukaryota</taxon>
        <taxon>Fungi</taxon>
        <taxon>Dikarya</taxon>
        <taxon>Ascomycota</taxon>
        <taxon>Pezizomycotina</taxon>
        <taxon>Leotiomycetes</taxon>
        <taxon>Helotiales</taxon>
        <taxon>Ploettnerulaceae</taxon>
        <taxon>Rhynchosporium</taxon>
    </lineage>
</organism>
<protein>
    <recommendedName>
        <fullName evidence="4">C2H2-type domain-containing protein</fullName>
    </recommendedName>
</protein>
<dbReference type="OrthoDB" id="3058450at2759"/>
<feature type="compositionally biased region" description="Low complexity" evidence="1">
    <location>
        <begin position="158"/>
        <end position="168"/>
    </location>
</feature>
<keyword evidence="3" id="KW-1185">Reference proteome</keyword>
<evidence type="ECO:0000313" key="2">
    <source>
        <dbReference type="EMBL" id="CZT07098.1"/>
    </source>
</evidence>
<proteinExistence type="predicted"/>
<dbReference type="EMBL" id="FJUX01000092">
    <property type="protein sequence ID" value="CZT07098.1"/>
    <property type="molecule type" value="Genomic_DNA"/>
</dbReference>